<feature type="DNA-binding region" description="Homeobox" evidence="5">
    <location>
        <begin position="69"/>
        <end position="128"/>
    </location>
</feature>
<dbReference type="InterPro" id="IPR001356">
    <property type="entry name" value="HD"/>
</dbReference>
<dbReference type="AlphaFoldDB" id="A0A915ISD1"/>
<evidence type="ECO:0000256" key="4">
    <source>
        <dbReference type="ARBA" id="ARBA00023242"/>
    </source>
</evidence>
<organism evidence="8 9">
    <name type="scientific">Romanomermis culicivorax</name>
    <name type="common">Nematode worm</name>
    <dbReference type="NCBI Taxonomy" id="13658"/>
    <lineage>
        <taxon>Eukaryota</taxon>
        <taxon>Metazoa</taxon>
        <taxon>Ecdysozoa</taxon>
        <taxon>Nematoda</taxon>
        <taxon>Enoplea</taxon>
        <taxon>Dorylaimia</taxon>
        <taxon>Mermithida</taxon>
        <taxon>Mermithoidea</taxon>
        <taxon>Mermithidae</taxon>
        <taxon>Romanomermis</taxon>
    </lineage>
</organism>
<sequence length="166" mass="19469">MTDAREAKFGKGLFEHTVDKMTLVIIHRFSFNRKSRQVHPISTKLKLSFLTATTLAFSDKLTKDKKPNGRKPRTTFSLDQSDILEKEYKNNEYLNRPNRLKLAERLNLTEGQIKIWFQNRRAKDKRIEKAQLDQHLRCLTYGYDPSALFYRADVEMSSETEGKNVL</sequence>
<evidence type="ECO:0000256" key="3">
    <source>
        <dbReference type="ARBA" id="ARBA00023155"/>
    </source>
</evidence>
<dbReference type="Proteomes" id="UP000887565">
    <property type="component" value="Unplaced"/>
</dbReference>
<accession>A0A915ISD1</accession>
<dbReference type="Gene3D" id="1.10.10.60">
    <property type="entry name" value="Homeodomain-like"/>
    <property type="match status" value="1"/>
</dbReference>
<dbReference type="InterPro" id="IPR050848">
    <property type="entry name" value="Homeobox_TF"/>
</dbReference>
<name>A0A915ISD1_ROMCU</name>
<dbReference type="SMART" id="SM00389">
    <property type="entry name" value="HOX"/>
    <property type="match status" value="1"/>
</dbReference>
<keyword evidence="4 5" id="KW-0539">Nucleus</keyword>
<evidence type="ECO:0000313" key="9">
    <source>
        <dbReference type="WBParaSite" id="nRc.2.0.1.t16780-RA"/>
    </source>
</evidence>
<evidence type="ECO:0000256" key="5">
    <source>
        <dbReference type="PROSITE-ProRule" id="PRU00108"/>
    </source>
</evidence>
<dbReference type="InterPro" id="IPR017970">
    <property type="entry name" value="Homeobox_CS"/>
</dbReference>
<dbReference type="PROSITE" id="PS50071">
    <property type="entry name" value="HOMEOBOX_2"/>
    <property type="match status" value="1"/>
</dbReference>
<dbReference type="GO" id="GO:0000981">
    <property type="term" value="F:DNA-binding transcription factor activity, RNA polymerase II-specific"/>
    <property type="evidence" value="ECO:0007669"/>
    <property type="project" value="InterPro"/>
</dbReference>
<evidence type="ECO:0000256" key="6">
    <source>
        <dbReference type="RuleBase" id="RU000682"/>
    </source>
</evidence>
<evidence type="ECO:0000256" key="1">
    <source>
        <dbReference type="ARBA" id="ARBA00004123"/>
    </source>
</evidence>
<proteinExistence type="predicted"/>
<dbReference type="PROSITE" id="PS00027">
    <property type="entry name" value="HOMEOBOX_1"/>
    <property type="match status" value="1"/>
</dbReference>
<dbReference type="PANTHER" id="PTHR24333">
    <property type="entry name" value="HOMEO BOX HB9 LIKE A-RELATED"/>
    <property type="match status" value="1"/>
</dbReference>
<keyword evidence="8" id="KW-1185">Reference proteome</keyword>
<keyword evidence="2 5" id="KW-0238">DNA-binding</keyword>
<dbReference type="GO" id="GO:0003677">
    <property type="term" value="F:DNA binding"/>
    <property type="evidence" value="ECO:0007669"/>
    <property type="project" value="UniProtKB-UniRule"/>
</dbReference>
<protein>
    <submittedName>
        <fullName evidence="9">Homeobox domain-containing protein</fullName>
    </submittedName>
</protein>
<evidence type="ECO:0000313" key="8">
    <source>
        <dbReference type="Proteomes" id="UP000887565"/>
    </source>
</evidence>
<reference evidence="9" key="1">
    <citation type="submission" date="2022-11" db="UniProtKB">
        <authorList>
            <consortium name="WormBaseParasite"/>
        </authorList>
    </citation>
    <scope>IDENTIFICATION</scope>
</reference>
<comment type="subcellular location">
    <subcellularLocation>
        <location evidence="1 5 6">Nucleus</location>
    </subcellularLocation>
</comment>
<dbReference type="CDD" id="cd00086">
    <property type="entry name" value="homeodomain"/>
    <property type="match status" value="1"/>
</dbReference>
<evidence type="ECO:0000259" key="7">
    <source>
        <dbReference type="PROSITE" id="PS50071"/>
    </source>
</evidence>
<dbReference type="WBParaSite" id="nRc.2.0.1.t16780-RA">
    <property type="protein sequence ID" value="nRc.2.0.1.t16780-RA"/>
    <property type="gene ID" value="nRc.2.0.1.g16780"/>
</dbReference>
<dbReference type="InterPro" id="IPR009057">
    <property type="entry name" value="Homeodomain-like_sf"/>
</dbReference>
<dbReference type="PANTHER" id="PTHR24333:SF8">
    <property type="entry name" value="HOMEOBOX PROTEIN CEH-62"/>
    <property type="match status" value="1"/>
</dbReference>
<dbReference type="GO" id="GO:0005634">
    <property type="term" value="C:nucleus"/>
    <property type="evidence" value="ECO:0007669"/>
    <property type="project" value="UniProtKB-SubCell"/>
</dbReference>
<dbReference type="SUPFAM" id="SSF46689">
    <property type="entry name" value="Homeodomain-like"/>
    <property type="match status" value="1"/>
</dbReference>
<feature type="domain" description="Homeobox" evidence="7">
    <location>
        <begin position="67"/>
        <end position="127"/>
    </location>
</feature>
<dbReference type="InterPro" id="IPR020479">
    <property type="entry name" value="HD_metazoa"/>
</dbReference>
<keyword evidence="3 5" id="KW-0371">Homeobox</keyword>
<dbReference type="PRINTS" id="PR00024">
    <property type="entry name" value="HOMEOBOX"/>
</dbReference>
<dbReference type="Pfam" id="PF00046">
    <property type="entry name" value="Homeodomain"/>
    <property type="match status" value="1"/>
</dbReference>
<evidence type="ECO:0000256" key="2">
    <source>
        <dbReference type="ARBA" id="ARBA00023125"/>
    </source>
</evidence>